<evidence type="ECO:0000313" key="3">
    <source>
        <dbReference type="EMBL" id="TFK99253.1"/>
    </source>
</evidence>
<feature type="signal peptide" evidence="1">
    <location>
        <begin position="1"/>
        <end position="18"/>
    </location>
</feature>
<dbReference type="PANTHER" id="PTHR10963:SF24">
    <property type="entry name" value="GLYCOSIDASE C21B10.07-RELATED"/>
    <property type="match status" value="1"/>
</dbReference>
<keyword evidence="1" id="KW-0732">Signal</keyword>
<dbReference type="PANTHER" id="PTHR10963">
    <property type="entry name" value="GLYCOSYL HYDROLASE-RELATED"/>
    <property type="match status" value="1"/>
</dbReference>
<keyword evidence="3" id="KW-0378">Hydrolase</keyword>
<evidence type="ECO:0000256" key="1">
    <source>
        <dbReference type="SAM" id="SignalP"/>
    </source>
</evidence>
<dbReference type="Proteomes" id="UP000305067">
    <property type="component" value="Unassembled WGS sequence"/>
</dbReference>
<sequence length="328" mass="36532">MHLSISCLLVSLVGLAQAVSYRRTDNVVGEEFDDFFEYQAIPDPTFGRVTYVDRTTAVAQNLTFAKDNTFILRADGKQVLLDPSGPGRNSVRIRSRKTFTTHVVVFDVRHMPEGCGTWPAVWETQEEGWPVGGEVDIIEGVNNIGTNAATLHTSPGTFASTSLVQMTFKQQDCNWLVNGNAGCGALMRDQLSFGPSFNANGGGHFAFERTPRYMKVWFWPRSAGNVPRDLGTQYVNPDTWGIPAVFFPDTSCDFEKMFSAHHIIINLSLCGEWAGHPAIYPASCPLTCVEHVNKNPTAFKNAFWDFKAIDIYQRDTRVCKNKSKRSAM</sequence>
<evidence type="ECO:0000259" key="2">
    <source>
        <dbReference type="PROSITE" id="PS51762"/>
    </source>
</evidence>
<dbReference type="CDD" id="cd02181">
    <property type="entry name" value="GH16_fungal_Lam16A_glucanase"/>
    <property type="match status" value="1"/>
</dbReference>
<dbReference type="InterPro" id="IPR013320">
    <property type="entry name" value="ConA-like_dom_sf"/>
</dbReference>
<name>A0A5C3QLK3_9AGAR</name>
<dbReference type="EMBL" id="ML178834">
    <property type="protein sequence ID" value="TFK99253.1"/>
    <property type="molecule type" value="Genomic_DNA"/>
</dbReference>
<dbReference type="Gene3D" id="2.60.120.200">
    <property type="match status" value="1"/>
</dbReference>
<dbReference type="OrthoDB" id="192832at2759"/>
<dbReference type="Pfam" id="PF26113">
    <property type="entry name" value="GH16_XgeA"/>
    <property type="match status" value="1"/>
</dbReference>
<dbReference type="STRING" id="1884261.A0A5C3QLK3"/>
<dbReference type="InterPro" id="IPR050546">
    <property type="entry name" value="Glycosyl_Hydrlase_16"/>
</dbReference>
<organism evidence="3 4">
    <name type="scientific">Pterulicium gracile</name>
    <dbReference type="NCBI Taxonomy" id="1884261"/>
    <lineage>
        <taxon>Eukaryota</taxon>
        <taxon>Fungi</taxon>
        <taxon>Dikarya</taxon>
        <taxon>Basidiomycota</taxon>
        <taxon>Agaricomycotina</taxon>
        <taxon>Agaricomycetes</taxon>
        <taxon>Agaricomycetidae</taxon>
        <taxon>Agaricales</taxon>
        <taxon>Pleurotineae</taxon>
        <taxon>Pterulaceae</taxon>
        <taxon>Pterulicium</taxon>
    </lineage>
</organism>
<accession>A0A5C3QLK3</accession>
<feature type="domain" description="GH16" evidence="2">
    <location>
        <begin position="19"/>
        <end position="282"/>
    </location>
</feature>
<proteinExistence type="predicted"/>
<evidence type="ECO:0000313" key="4">
    <source>
        <dbReference type="Proteomes" id="UP000305067"/>
    </source>
</evidence>
<dbReference type="SUPFAM" id="SSF49899">
    <property type="entry name" value="Concanavalin A-like lectins/glucanases"/>
    <property type="match status" value="1"/>
</dbReference>
<dbReference type="InterPro" id="IPR000757">
    <property type="entry name" value="Beta-glucanase-like"/>
</dbReference>
<dbReference type="PROSITE" id="PS51762">
    <property type="entry name" value="GH16_2"/>
    <property type="match status" value="1"/>
</dbReference>
<reference evidence="3 4" key="1">
    <citation type="journal article" date="2019" name="Nat. Ecol. Evol.">
        <title>Megaphylogeny resolves global patterns of mushroom evolution.</title>
        <authorList>
            <person name="Varga T."/>
            <person name="Krizsan K."/>
            <person name="Foldi C."/>
            <person name="Dima B."/>
            <person name="Sanchez-Garcia M."/>
            <person name="Sanchez-Ramirez S."/>
            <person name="Szollosi G.J."/>
            <person name="Szarkandi J.G."/>
            <person name="Papp V."/>
            <person name="Albert L."/>
            <person name="Andreopoulos W."/>
            <person name="Angelini C."/>
            <person name="Antonin V."/>
            <person name="Barry K.W."/>
            <person name="Bougher N.L."/>
            <person name="Buchanan P."/>
            <person name="Buyck B."/>
            <person name="Bense V."/>
            <person name="Catcheside P."/>
            <person name="Chovatia M."/>
            <person name="Cooper J."/>
            <person name="Damon W."/>
            <person name="Desjardin D."/>
            <person name="Finy P."/>
            <person name="Geml J."/>
            <person name="Haridas S."/>
            <person name="Hughes K."/>
            <person name="Justo A."/>
            <person name="Karasinski D."/>
            <person name="Kautmanova I."/>
            <person name="Kiss B."/>
            <person name="Kocsube S."/>
            <person name="Kotiranta H."/>
            <person name="LaButti K.M."/>
            <person name="Lechner B.E."/>
            <person name="Liimatainen K."/>
            <person name="Lipzen A."/>
            <person name="Lukacs Z."/>
            <person name="Mihaltcheva S."/>
            <person name="Morgado L.N."/>
            <person name="Niskanen T."/>
            <person name="Noordeloos M.E."/>
            <person name="Ohm R.A."/>
            <person name="Ortiz-Santana B."/>
            <person name="Ovrebo C."/>
            <person name="Racz N."/>
            <person name="Riley R."/>
            <person name="Savchenko A."/>
            <person name="Shiryaev A."/>
            <person name="Soop K."/>
            <person name="Spirin V."/>
            <person name="Szebenyi C."/>
            <person name="Tomsovsky M."/>
            <person name="Tulloss R.E."/>
            <person name="Uehling J."/>
            <person name="Grigoriev I.V."/>
            <person name="Vagvolgyi C."/>
            <person name="Papp T."/>
            <person name="Martin F.M."/>
            <person name="Miettinen O."/>
            <person name="Hibbett D.S."/>
            <person name="Nagy L.G."/>
        </authorList>
    </citation>
    <scope>NUCLEOTIDE SEQUENCE [LARGE SCALE GENOMIC DNA]</scope>
    <source>
        <strain evidence="3 4">CBS 309.79</strain>
    </source>
</reference>
<gene>
    <name evidence="3" type="ORF">BDV98DRAFT_551506</name>
</gene>
<dbReference type="AlphaFoldDB" id="A0A5C3QLK3"/>
<feature type="chain" id="PRO_5022867858" evidence="1">
    <location>
        <begin position="19"/>
        <end position="328"/>
    </location>
</feature>
<dbReference type="GO" id="GO:0004553">
    <property type="term" value="F:hydrolase activity, hydrolyzing O-glycosyl compounds"/>
    <property type="evidence" value="ECO:0007669"/>
    <property type="project" value="InterPro"/>
</dbReference>
<keyword evidence="4" id="KW-1185">Reference proteome</keyword>
<protein>
    <submittedName>
        <fullName evidence="3">Glycoside hydrolase family 16 protein</fullName>
    </submittedName>
</protein>
<dbReference type="GO" id="GO:0009251">
    <property type="term" value="P:glucan catabolic process"/>
    <property type="evidence" value="ECO:0007669"/>
    <property type="project" value="TreeGrafter"/>
</dbReference>